<evidence type="ECO:0000256" key="1">
    <source>
        <dbReference type="SAM" id="MobiDB-lite"/>
    </source>
</evidence>
<feature type="region of interest" description="Disordered" evidence="1">
    <location>
        <begin position="179"/>
        <end position="201"/>
    </location>
</feature>
<dbReference type="OrthoDB" id="6755972at2759"/>
<name>A0A3L8D570_OOCBI</name>
<reference evidence="2" key="1">
    <citation type="journal article" date="2018" name="Genome Res.">
        <title>The genomic architecture and molecular evolution of ant odorant receptors.</title>
        <authorList>
            <person name="McKenzie S.K."/>
            <person name="Kronauer D.J.C."/>
        </authorList>
    </citation>
    <scope>NUCLEOTIDE SEQUENCE [LARGE SCALE GENOMIC DNA]</scope>
    <source>
        <strain evidence="2">Clonal line C1</strain>
    </source>
</reference>
<organism evidence="2">
    <name type="scientific">Ooceraea biroi</name>
    <name type="common">Clonal raider ant</name>
    <name type="synonym">Cerapachys biroi</name>
    <dbReference type="NCBI Taxonomy" id="2015173"/>
    <lineage>
        <taxon>Eukaryota</taxon>
        <taxon>Metazoa</taxon>
        <taxon>Ecdysozoa</taxon>
        <taxon>Arthropoda</taxon>
        <taxon>Hexapoda</taxon>
        <taxon>Insecta</taxon>
        <taxon>Pterygota</taxon>
        <taxon>Neoptera</taxon>
        <taxon>Endopterygota</taxon>
        <taxon>Hymenoptera</taxon>
        <taxon>Apocrita</taxon>
        <taxon>Aculeata</taxon>
        <taxon>Formicoidea</taxon>
        <taxon>Formicidae</taxon>
        <taxon>Dorylinae</taxon>
        <taxon>Ooceraea</taxon>
    </lineage>
</organism>
<feature type="compositionally biased region" description="Basic and acidic residues" evidence="1">
    <location>
        <begin position="111"/>
        <end position="120"/>
    </location>
</feature>
<dbReference type="AlphaFoldDB" id="A0A3L8D570"/>
<feature type="region of interest" description="Disordered" evidence="1">
    <location>
        <begin position="736"/>
        <end position="779"/>
    </location>
</feature>
<dbReference type="Proteomes" id="UP000279307">
    <property type="component" value="Chromosome 12"/>
</dbReference>
<feature type="region of interest" description="Disordered" evidence="1">
    <location>
        <begin position="95"/>
        <end position="133"/>
    </location>
</feature>
<reference evidence="2" key="2">
    <citation type="submission" date="2018-07" db="EMBL/GenBank/DDBJ databases">
        <authorList>
            <person name="Mckenzie S.K."/>
            <person name="Kronauer D.J.C."/>
        </authorList>
    </citation>
    <scope>NUCLEOTIDE SEQUENCE</scope>
    <source>
        <strain evidence="2">Clonal line C1</strain>
    </source>
</reference>
<dbReference type="EMBL" id="QOIP01000012">
    <property type="protein sequence ID" value="RLU15637.1"/>
    <property type="molecule type" value="Genomic_DNA"/>
</dbReference>
<gene>
    <name evidence="2" type="ORF">DMN91_011391</name>
</gene>
<proteinExistence type="predicted"/>
<sequence>MSRPSRLKQPTYRYPMHKLRVVDETKWEHSFLKSKTYWQKFCDDEEEKLVRVRDSFPKSSYFPIISKLRDSETGFRDIVDFSTLSASRSFDENVPLVDSKSSSSKAPDIFPRGDDGDTRPNAEPVVKISPPTPLKTLPKDNAITIARMNTEEKHAFVTAENKSTIKKLILQEDSKSLDAPTKNSIIPHDGSGDRRVSSKGTCPFHRYEPAVKIFDDDIEKYLRDDPRTNVLPEQKLNELPLLKDVSKYNRIKSEITSGKNKNIKKIHFARNKRYHPDNAVDLTATEISKIRFENKENGISDQQHDFKSDIPDLNCSFALKRLTHDKDLNFEPKLWEEISVGSQASTDRSIVDIDDKLDAAESESPESGTRSPESPSFRDVQRRLRETWNQNINEQSAKLLKSDSDKSSMMPAKSLARSAFSTKFARYEIWRSRSANVLDSIPRILCFQRKKGDKCLSCMHKPLRKINETEDVSSQMPQTEIEARNDSEFSSDDGLSEFYEELRELYLQRKAVLEYSEKIEDSDESTFITSSQAKEDEDIAMSTKIESNESKSKIPKPVESLLSKSPKSLKATSSSLSTSSKISSSDAHTSDDETSSPLAMDNDPSQYKNMAPCHLPTVLLPSMEPLRALRHRKPTTMESRIALMESAKSLKEKSDDEYCDDVKTAVTNVPKEKSQLKKADEEFEEIVEKKDTFLKSPKALVKVRSEQRLTIAEPARRDDLKRGYTCASIGDLSKDSTRGTFGVSRSEAEDGRDEAISSEAIDSASESTSSGSVDAERRPELPLLTVPEISRFLAEPPICNSRLLRRVLPLDSYNLVAPLLGMPIWYPKRPVRKVKDISTVSYRDEEEAESVPSDLSIMVHPPTTKDISTSGDEHKVGQARSNPYAVFLRRPRRKVVTWRPLTAADLKGYDPEATLEMRARNITDRICRDFCEWLRSLGGTSKVIDEDVLRDMFEIDFTAEASRTMQMSMREMPMVPSEIAAARQCPDAGELAMTRKHLIRDAKAESKLVKTMAFGTAIPWELQFVPPRNRVGERWLRCENVIPDLETMDVVWKGITHLESVRAFAKWLDEHPKVWSPDALITAISADSKRHAIDDETLVHPESDVEHVGNFKVGRVH</sequence>
<feature type="compositionally biased region" description="Low complexity" evidence="1">
    <location>
        <begin position="560"/>
        <end position="585"/>
    </location>
</feature>
<feature type="compositionally biased region" description="Basic and acidic residues" evidence="1">
    <location>
        <begin position="746"/>
        <end position="755"/>
    </location>
</feature>
<feature type="region of interest" description="Disordered" evidence="1">
    <location>
        <begin position="524"/>
        <end position="609"/>
    </location>
</feature>
<comment type="caution">
    <text evidence="2">The sequence shown here is derived from an EMBL/GenBank/DDBJ whole genome shotgun (WGS) entry which is preliminary data.</text>
</comment>
<feature type="region of interest" description="Disordered" evidence="1">
    <location>
        <begin position="359"/>
        <end position="379"/>
    </location>
</feature>
<accession>A0A3L8D570</accession>
<protein>
    <submittedName>
        <fullName evidence="2">Uncharacterized protein</fullName>
    </submittedName>
</protein>
<evidence type="ECO:0000313" key="2">
    <source>
        <dbReference type="EMBL" id="RLU15637.1"/>
    </source>
</evidence>
<feature type="region of interest" description="Disordered" evidence="1">
    <location>
        <begin position="470"/>
        <end position="492"/>
    </location>
</feature>
<feature type="compositionally biased region" description="Polar residues" evidence="1">
    <location>
        <begin position="365"/>
        <end position="374"/>
    </location>
</feature>
<feature type="compositionally biased region" description="Low complexity" evidence="1">
    <location>
        <begin position="757"/>
        <end position="773"/>
    </location>
</feature>